<keyword evidence="4" id="KW-1185">Reference proteome</keyword>
<feature type="domain" description="Fe-S metabolism associated" evidence="2">
    <location>
        <begin position="40"/>
        <end position="162"/>
    </location>
</feature>
<evidence type="ECO:0000259" key="2">
    <source>
        <dbReference type="Pfam" id="PF02657"/>
    </source>
</evidence>
<dbReference type="AlphaFoldDB" id="A0A7G9S2R2"/>
<name>A0A7G9S2R2_9MICO</name>
<accession>A0A7G9S2R2</accession>
<dbReference type="KEGG" id="ldn:H9L06_07500"/>
<evidence type="ECO:0000256" key="1">
    <source>
        <dbReference type="ARBA" id="ARBA00010282"/>
    </source>
</evidence>
<sequence length="173" mass="19058">MDRVGQRGARTDRYGCRARRSTEGRGIVTNLPPVLAEIREDFLSLEHPERLQLLLEFADDLPEMPARLADHPELQERVVECQSPVYIVLEVNDGIVTMHATAPPEAPTTRGFASILAQGISGLEVEEMLAIPDDFPQTIGLTQAVSPLRIAGMTGMLLRAKRQVRAIVAANEH</sequence>
<evidence type="ECO:0000313" key="3">
    <source>
        <dbReference type="EMBL" id="QNN62137.1"/>
    </source>
</evidence>
<organism evidence="3 4">
    <name type="scientific">Leucobacter denitrificans</name>
    <dbReference type="NCBI Taxonomy" id="683042"/>
    <lineage>
        <taxon>Bacteria</taxon>
        <taxon>Bacillati</taxon>
        <taxon>Actinomycetota</taxon>
        <taxon>Actinomycetes</taxon>
        <taxon>Micrococcales</taxon>
        <taxon>Microbacteriaceae</taxon>
        <taxon>Leucobacter</taxon>
    </lineage>
</organism>
<dbReference type="PANTHER" id="PTHR43597:SF5">
    <property type="entry name" value="SUFE-LIKE PROTEIN 2, CHLOROPLASTIC"/>
    <property type="match status" value="1"/>
</dbReference>
<dbReference type="Gene3D" id="3.90.1010.10">
    <property type="match status" value="1"/>
</dbReference>
<proteinExistence type="inferred from homology"/>
<dbReference type="SUPFAM" id="SSF82649">
    <property type="entry name" value="SufE/NifU"/>
    <property type="match status" value="1"/>
</dbReference>
<dbReference type="Proteomes" id="UP000515934">
    <property type="component" value="Chromosome"/>
</dbReference>
<dbReference type="Pfam" id="PF02657">
    <property type="entry name" value="SufE"/>
    <property type="match status" value="1"/>
</dbReference>
<evidence type="ECO:0000313" key="4">
    <source>
        <dbReference type="Proteomes" id="UP000515934"/>
    </source>
</evidence>
<comment type="similarity">
    <text evidence="1">Belongs to the SufE family.</text>
</comment>
<dbReference type="PANTHER" id="PTHR43597">
    <property type="entry name" value="SULFUR ACCEPTOR PROTEIN CSDE"/>
    <property type="match status" value="1"/>
</dbReference>
<dbReference type="EMBL" id="CP060716">
    <property type="protein sequence ID" value="QNN62137.1"/>
    <property type="molecule type" value="Genomic_DNA"/>
</dbReference>
<protein>
    <submittedName>
        <fullName evidence="3">SufE family protein</fullName>
    </submittedName>
</protein>
<gene>
    <name evidence="3" type="ORF">H9L06_07500</name>
</gene>
<reference evidence="3 4" key="1">
    <citation type="submission" date="2020-08" db="EMBL/GenBank/DDBJ databases">
        <title>Genome sequence of Leucobacter denitrificans KACC 14055T.</title>
        <authorList>
            <person name="Hyun D.-W."/>
            <person name="Bae J.-W."/>
        </authorList>
    </citation>
    <scope>NUCLEOTIDE SEQUENCE [LARGE SCALE GENOMIC DNA]</scope>
    <source>
        <strain evidence="3 4">KACC 14055</strain>
    </source>
</reference>
<dbReference type="InterPro" id="IPR003808">
    <property type="entry name" value="Fe-S_metab-assoc_dom"/>
</dbReference>